<feature type="domain" description="Carboxyltransferase" evidence="4">
    <location>
        <begin position="60"/>
        <end position="345"/>
    </location>
</feature>
<dbReference type="AlphaFoldDB" id="A0A261VBD6"/>
<evidence type="ECO:0000256" key="2">
    <source>
        <dbReference type="ARBA" id="ARBA00022801"/>
    </source>
</evidence>
<keyword evidence="6" id="KW-1185">Reference proteome</keyword>
<dbReference type="InterPro" id="IPR029000">
    <property type="entry name" value="Cyclophilin-like_dom_sf"/>
</dbReference>
<dbReference type="InterPro" id="IPR052708">
    <property type="entry name" value="PxpC"/>
</dbReference>
<dbReference type="Proteomes" id="UP000216429">
    <property type="component" value="Unassembled WGS sequence"/>
</dbReference>
<proteinExistence type="predicted"/>
<dbReference type="EMBL" id="NEVU01000003">
    <property type="protein sequence ID" value="OZI70872.1"/>
    <property type="molecule type" value="Genomic_DNA"/>
</dbReference>
<keyword evidence="2" id="KW-0378">Hydrolase</keyword>
<evidence type="ECO:0000313" key="6">
    <source>
        <dbReference type="Proteomes" id="UP000216429"/>
    </source>
</evidence>
<evidence type="ECO:0000256" key="1">
    <source>
        <dbReference type="ARBA" id="ARBA00022741"/>
    </source>
</evidence>
<gene>
    <name evidence="5" type="ORF">CAL22_13295</name>
</gene>
<keyword evidence="1" id="KW-0547">Nucleotide-binding</keyword>
<dbReference type="NCBIfam" id="TIGR00724">
    <property type="entry name" value="urea_amlyse_rel"/>
    <property type="match status" value="1"/>
</dbReference>
<name>A0A261VBD6_9BORD</name>
<dbReference type="Gene3D" id="2.40.100.10">
    <property type="entry name" value="Cyclophilin-like"/>
    <property type="match status" value="1"/>
</dbReference>
<dbReference type="PANTHER" id="PTHR43309:SF3">
    <property type="entry name" value="5-OXOPROLINASE SUBUNIT C"/>
    <property type="match status" value="1"/>
</dbReference>
<evidence type="ECO:0000256" key="3">
    <source>
        <dbReference type="ARBA" id="ARBA00022840"/>
    </source>
</evidence>
<reference evidence="6" key="1">
    <citation type="submission" date="2017-05" db="EMBL/GenBank/DDBJ databases">
        <title>Complete and WGS of Bordetella genogroups.</title>
        <authorList>
            <person name="Spilker T."/>
            <person name="Lipuma J."/>
        </authorList>
    </citation>
    <scope>NUCLEOTIDE SEQUENCE [LARGE SCALE GENOMIC DNA]</scope>
    <source>
        <strain evidence="6">AU6712</strain>
    </source>
</reference>
<dbReference type="SMART" id="SM00797">
    <property type="entry name" value="AHS2"/>
    <property type="match status" value="1"/>
</dbReference>
<dbReference type="GO" id="GO:0005524">
    <property type="term" value="F:ATP binding"/>
    <property type="evidence" value="ECO:0007669"/>
    <property type="project" value="UniProtKB-KW"/>
</dbReference>
<evidence type="ECO:0000259" key="4">
    <source>
        <dbReference type="SMART" id="SM00797"/>
    </source>
</evidence>
<keyword evidence="3" id="KW-0067">ATP-binding</keyword>
<dbReference type="PANTHER" id="PTHR43309">
    <property type="entry name" value="5-OXOPROLINASE SUBUNIT C"/>
    <property type="match status" value="1"/>
</dbReference>
<dbReference type="OrthoDB" id="9768696at2"/>
<organism evidence="5 6">
    <name type="scientific">Bordetella genomosp. 12</name>
    <dbReference type="NCBI Taxonomy" id="463035"/>
    <lineage>
        <taxon>Bacteria</taxon>
        <taxon>Pseudomonadati</taxon>
        <taxon>Pseudomonadota</taxon>
        <taxon>Betaproteobacteria</taxon>
        <taxon>Burkholderiales</taxon>
        <taxon>Alcaligenaceae</taxon>
        <taxon>Bordetella</taxon>
    </lineage>
</organism>
<dbReference type="SUPFAM" id="SSF50891">
    <property type="entry name" value="Cyclophilin-like"/>
    <property type="match status" value="1"/>
</dbReference>
<dbReference type="GO" id="GO:0016787">
    <property type="term" value="F:hydrolase activity"/>
    <property type="evidence" value="ECO:0007669"/>
    <property type="project" value="UniProtKB-KW"/>
</dbReference>
<evidence type="ECO:0000313" key="5">
    <source>
        <dbReference type="EMBL" id="OZI70872.1"/>
    </source>
</evidence>
<comment type="caution">
    <text evidence="5">The sequence shown here is derived from an EMBL/GenBank/DDBJ whole genome shotgun (WGS) entry which is preliminary data.</text>
</comment>
<protein>
    <recommendedName>
        <fullName evidence="4">Carboxyltransferase domain-containing protein</fullName>
    </recommendedName>
</protein>
<dbReference type="Pfam" id="PF02626">
    <property type="entry name" value="CT_A_B"/>
    <property type="match status" value="1"/>
</dbReference>
<dbReference type="InterPro" id="IPR003778">
    <property type="entry name" value="CT_A_B"/>
</dbReference>
<sequence length="363" mass="38596">MAHPGADRDAGVRCCSRTALLDARRRQHPFPRGGGTPVIELLTDSRLSSVQDLGRSGGMHLGVGRAGAMDTLALRVGNWLVGGQGDEAAIEIAQYPLRLRFHAACRYALTGALGNVRLDGRGVPPWWTAVAAPGQTLSIDAPSVGARSYLCLEGGLSLPQVLGARATDMKSGFGGLNGMGLPRGATLPHPGTGLKDRREFGVAPAFIGDFYHSLAAQDVWLRVMPASEFSALTADAQALFFSEAWAVTGNANRIGYRLEGEALGFTHMPELLSHGIVPGVIQLPGAGQPIVQLADANTCGGYPKLAVVIGCDLWKLGQLRPGDRLRFTPVDHRHAWIAQDEQELALQGLRQRIAADRAAQNIK</sequence>
<accession>A0A261VBD6</accession>